<organism evidence="2 3">
    <name type="scientific">candidate division CSSED10-310 bacterium</name>
    <dbReference type="NCBI Taxonomy" id="2855610"/>
    <lineage>
        <taxon>Bacteria</taxon>
        <taxon>Bacteria division CSSED10-310</taxon>
    </lineage>
</organism>
<comment type="caution">
    <text evidence="2">The sequence shown here is derived from an EMBL/GenBank/DDBJ whole genome shotgun (WGS) entry which is preliminary data.</text>
</comment>
<dbReference type="PANTHER" id="PTHR22617">
    <property type="entry name" value="CHEMOTAXIS SENSOR HISTIDINE KINASE-RELATED"/>
    <property type="match status" value="1"/>
</dbReference>
<protein>
    <submittedName>
        <fullName evidence="2">Chemotaxis protein CheW</fullName>
    </submittedName>
</protein>
<dbReference type="EMBL" id="JBHPBY010000514">
    <property type="protein sequence ID" value="MFC1853498.1"/>
    <property type="molecule type" value="Genomic_DNA"/>
</dbReference>
<feature type="domain" description="CheW-like" evidence="1">
    <location>
        <begin position="33"/>
        <end position="173"/>
    </location>
</feature>
<name>A0ABV6Z586_UNCC1</name>
<dbReference type="PROSITE" id="PS50851">
    <property type="entry name" value="CHEW"/>
    <property type="match status" value="1"/>
</dbReference>
<dbReference type="Gene3D" id="2.40.50.180">
    <property type="entry name" value="CheA-289, Domain 4"/>
    <property type="match status" value="1"/>
</dbReference>
<reference evidence="2 3" key="1">
    <citation type="submission" date="2024-09" db="EMBL/GenBank/DDBJ databases">
        <title>Laminarin stimulates single cell rates of sulfate reduction while oxygen inhibits transcriptomic activity in coastal marine sediment.</title>
        <authorList>
            <person name="Lindsay M."/>
            <person name="Orcutt B."/>
            <person name="Emerson D."/>
            <person name="Stepanauskas R."/>
            <person name="D'Angelo T."/>
        </authorList>
    </citation>
    <scope>NUCLEOTIDE SEQUENCE [LARGE SCALE GENOMIC DNA]</scope>
    <source>
        <strain evidence="2">SAG AM-311-K15</strain>
    </source>
</reference>
<dbReference type="Gene3D" id="2.30.30.40">
    <property type="entry name" value="SH3 Domains"/>
    <property type="match status" value="1"/>
</dbReference>
<sequence>MEKNDKKLKSDLILDKLKGTTKKFEQVQVDEDTVQIIIISLDGNVYAVEAENVFEIFPNQKIYSVPGTPSYVLGVQNLRGDITSILSLKVLLNLADRDDGSGLRVVYTKIEEDIVGFLVDMVNDVIDFPISGIIKTLSTLDKQMKDFIQGEIFYDEQHIPLLNIMKIFDKAARGMNKSASMTL</sequence>
<evidence type="ECO:0000313" key="2">
    <source>
        <dbReference type="EMBL" id="MFC1853498.1"/>
    </source>
</evidence>
<dbReference type="SMART" id="SM00260">
    <property type="entry name" value="CheW"/>
    <property type="match status" value="1"/>
</dbReference>
<dbReference type="PANTHER" id="PTHR22617:SF23">
    <property type="entry name" value="CHEMOTAXIS PROTEIN CHEW"/>
    <property type="match status" value="1"/>
</dbReference>
<dbReference type="SUPFAM" id="SSF50341">
    <property type="entry name" value="CheW-like"/>
    <property type="match status" value="1"/>
</dbReference>
<dbReference type="Pfam" id="PF01584">
    <property type="entry name" value="CheW"/>
    <property type="match status" value="1"/>
</dbReference>
<dbReference type="InterPro" id="IPR039315">
    <property type="entry name" value="CheW"/>
</dbReference>
<dbReference type="InterPro" id="IPR036061">
    <property type="entry name" value="CheW-like_dom_sf"/>
</dbReference>
<evidence type="ECO:0000313" key="3">
    <source>
        <dbReference type="Proteomes" id="UP001594351"/>
    </source>
</evidence>
<proteinExistence type="predicted"/>
<keyword evidence="3" id="KW-1185">Reference proteome</keyword>
<dbReference type="InterPro" id="IPR002545">
    <property type="entry name" value="CheW-lke_dom"/>
</dbReference>
<gene>
    <name evidence="2" type="ORF">ACFL27_25180</name>
</gene>
<evidence type="ECO:0000259" key="1">
    <source>
        <dbReference type="PROSITE" id="PS50851"/>
    </source>
</evidence>
<accession>A0ABV6Z586</accession>
<dbReference type="Proteomes" id="UP001594351">
    <property type="component" value="Unassembled WGS sequence"/>
</dbReference>